<dbReference type="PROSITE" id="PS00409">
    <property type="entry name" value="PROKAR_NTER_METHYL"/>
    <property type="match status" value="1"/>
</dbReference>
<dbReference type="AlphaFoldDB" id="A0A9D6QNI9"/>
<dbReference type="InterPro" id="IPR012902">
    <property type="entry name" value="N_methyl_site"/>
</dbReference>
<reference evidence="2" key="1">
    <citation type="submission" date="2020-07" db="EMBL/GenBank/DDBJ databases">
        <title>Huge and variable diversity of episymbiotic CPR bacteria and DPANN archaea in groundwater ecosystems.</title>
        <authorList>
            <person name="He C.Y."/>
            <person name="Keren R."/>
            <person name="Whittaker M."/>
            <person name="Farag I.F."/>
            <person name="Doudna J."/>
            <person name="Cate J.H.D."/>
            <person name="Banfield J.F."/>
        </authorList>
    </citation>
    <scope>NUCLEOTIDE SEQUENCE</scope>
    <source>
        <strain evidence="2">NC_groundwater_928_Pr1_S-0.2um_72_17</strain>
    </source>
</reference>
<dbReference type="NCBIfam" id="TIGR02532">
    <property type="entry name" value="IV_pilin_GFxxxE"/>
    <property type="match status" value="1"/>
</dbReference>
<sequence>MNERIHLRASGFTLIEVMVVMILAGVVTLGLVGFYLNSQSTWIDGSSQALAQRDATTILESIASRADSAASVQLTAVPPDTVLEFYRVGSALPYYGFRWGQGAGEDSLLHQGPGSCNPDQGPVVPSVVERFSVTLDANPKVPVLHVASLRVRSATGQVVEVSSSFALRNAP</sequence>
<comment type="caution">
    <text evidence="2">The sequence shown here is derived from an EMBL/GenBank/DDBJ whole genome shotgun (WGS) entry which is preliminary data.</text>
</comment>
<dbReference type="Pfam" id="PF07963">
    <property type="entry name" value="N_methyl"/>
    <property type="match status" value="1"/>
</dbReference>
<evidence type="ECO:0000313" key="2">
    <source>
        <dbReference type="EMBL" id="MBI3538989.1"/>
    </source>
</evidence>
<gene>
    <name evidence="2" type="ORF">HY076_01790</name>
</gene>
<proteinExistence type="predicted"/>
<dbReference type="InterPro" id="IPR045584">
    <property type="entry name" value="Pilin-like"/>
</dbReference>
<evidence type="ECO:0000313" key="3">
    <source>
        <dbReference type="Proteomes" id="UP000807850"/>
    </source>
</evidence>
<protein>
    <submittedName>
        <fullName evidence="2">Type II secretion system protein</fullName>
    </submittedName>
</protein>
<dbReference type="SUPFAM" id="SSF54523">
    <property type="entry name" value="Pili subunits"/>
    <property type="match status" value="1"/>
</dbReference>
<keyword evidence="1" id="KW-0472">Membrane</keyword>
<keyword evidence="1" id="KW-0812">Transmembrane</keyword>
<keyword evidence="1" id="KW-1133">Transmembrane helix</keyword>
<feature type="transmembrane region" description="Helical" evidence="1">
    <location>
        <begin position="12"/>
        <end position="36"/>
    </location>
</feature>
<evidence type="ECO:0000256" key="1">
    <source>
        <dbReference type="SAM" id="Phobius"/>
    </source>
</evidence>
<organism evidence="2 3">
    <name type="scientific">Eiseniibacteriota bacterium</name>
    <dbReference type="NCBI Taxonomy" id="2212470"/>
    <lineage>
        <taxon>Bacteria</taxon>
        <taxon>Candidatus Eiseniibacteriota</taxon>
    </lineage>
</organism>
<dbReference type="Proteomes" id="UP000807850">
    <property type="component" value="Unassembled WGS sequence"/>
</dbReference>
<name>A0A9D6QNI9_UNCEI</name>
<dbReference type="EMBL" id="JACQAY010000053">
    <property type="protein sequence ID" value="MBI3538989.1"/>
    <property type="molecule type" value="Genomic_DNA"/>
</dbReference>
<accession>A0A9D6QNI9</accession>